<organism evidence="2 3">
    <name type="scientific">Salinimonas sediminis</name>
    <dbReference type="NCBI Taxonomy" id="2303538"/>
    <lineage>
        <taxon>Bacteria</taxon>
        <taxon>Pseudomonadati</taxon>
        <taxon>Pseudomonadota</taxon>
        <taxon>Gammaproteobacteria</taxon>
        <taxon>Alteromonadales</taxon>
        <taxon>Alteromonadaceae</taxon>
        <taxon>Alteromonas/Salinimonas group</taxon>
        <taxon>Salinimonas</taxon>
    </lineage>
</organism>
<dbReference type="CDD" id="cd04301">
    <property type="entry name" value="NAT_SF"/>
    <property type="match status" value="1"/>
</dbReference>
<dbReference type="Proteomes" id="UP000262073">
    <property type="component" value="Chromosome"/>
</dbReference>
<dbReference type="InterPro" id="IPR000182">
    <property type="entry name" value="GNAT_dom"/>
</dbReference>
<dbReference type="PROSITE" id="PS51186">
    <property type="entry name" value="GNAT"/>
    <property type="match status" value="1"/>
</dbReference>
<dbReference type="Gene3D" id="3.40.630.30">
    <property type="match status" value="1"/>
</dbReference>
<accession>A0A346NL32</accession>
<keyword evidence="2" id="KW-0808">Transferase</keyword>
<dbReference type="GO" id="GO:0016747">
    <property type="term" value="F:acyltransferase activity, transferring groups other than amino-acyl groups"/>
    <property type="evidence" value="ECO:0007669"/>
    <property type="project" value="InterPro"/>
</dbReference>
<evidence type="ECO:0000313" key="2">
    <source>
        <dbReference type="EMBL" id="AXR06239.1"/>
    </source>
</evidence>
<dbReference type="EMBL" id="CP031769">
    <property type="protein sequence ID" value="AXR06239.1"/>
    <property type="molecule type" value="Genomic_DNA"/>
</dbReference>
<feature type="domain" description="N-acetyltransferase" evidence="1">
    <location>
        <begin position="16"/>
        <end position="157"/>
    </location>
</feature>
<dbReference type="SUPFAM" id="SSF55729">
    <property type="entry name" value="Acyl-CoA N-acyltransferases (Nat)"/>
    <property type="match status" value="1"/>
</dbReference>
<dbReference type="KEGG" id="salm:D0Y50_07590"/>
<sequence length="157" mass="17860">MEHAQVHLLPFGAPFANASTETSPSPFSAILAILQQLRPHLDELSLRHQLARQQQQGYQLAYIEHQHAIHAVAGFVIRENLAWGRHIYIDDLVTDAGYRGHGAGTALLQWVCEYGRDQKCIQVHLDSGVQRFAAHRFYLKEQFAITSHHFAFSLTHR</sequence>
<proteinExistence type="predicted"/>
<dbReference type="OrthoDB" id="9799601at2"/>
<dbReference type="Pfam" id="PF00583">
    <property type="entry name" value="Acetyltransf_1"/>
    <property type="match status" value="1"/>
</dbReference>
<gene>
    <name evidence="2" type="ORF">D0Y50_07590</name>
</gene>
<dbReference type="InterPro" id="IPR016181">
    <property type="entry name" value="Acyl_CoA_acyltransferase"/>
</dbReference>
<evidence type="ECO:0000259" key="1">
    <source>
        <dbReference type="PROSITE" id="PS51186"/>
    </source>
</evidence>
<evidence type="ECO:0000313" key="3">
    <source>
        <dbReference type="Proteomes" id="UP000262073"/>
    </source>
</evidence>
<reference evidence="2 3" key="1">
    <citation type="submission" date="2018-08" db="EMBL/GenBank/DDBJ databases">
        <title>Salinimonas sediminis sp. nov., a piezophilic bacterium isolated from a deep-sea sediment sample from the New Britain Trench.</title>
        <authorList>
            <person name="Cao J."/>
        </authorList>
    </citation>
    <scope>NUCLEOTIDE SEQUENCE [LARGE SCALE GENOMIC DNA]</scope>
    <source>
        <strain evidence="2 3">N102</strain>
    </source>
</reference>
<name>A0A346NL32_9ALTE</name>
<dbReference type="AlphaFoldDB" id="A0A346NL32"/>
<protein>
    <submittedName>
        <fullName evidence="2">GNAT family N-acetyltransferase</fullName>
    </submittedName>
</protein>
<keyword evidence="3" id="KW-1185">Reference proteome</keyword>